<dbReference type="Proteomes" id="UP000005238">
    <property type="component" value="Unassembled WGS sequence"/>
</dbReference>
<protein>
    <recommendedName>
        <fullName evidence="2">DUF6818 domain-containing protein</fullName>
    </recommendedName>
</protein>
<reference evidence="4" key="1">
    <citation type="journal article" date="2006" name="Science">
        <title>Phytophthora genome sequences uncover evolutionary origins and mechanisms of pathogenesis.</title>
        <authorList>
            <person name="Tyler B.M."/>
            <person name="Tripathy S."/>
            <person name="Zhang X."/>
            <person name="Dehal P."/>
            <person name="Jiang R.H."/>
            <person name="Aerts A."/>
            <person name="Arredondo F.D."/>
            <person name="Baxter L."/>
            <person name="Bensasson D."/>
            <person name="Beynon J.L."/>
            <person name="Chapman J."/>
            <person name="Damasceno C.M."/>
            <person name="Dorrance A.E."/>
            <person name="Dou D."/>
            <person name="Dickerman A.W."/>
            <person name="Dubchak I.L."/>
            <person name="Garbelotto M."/>
            <person name="Gijzen M."/>
            <person name="Gordon S.G."/>
            <person name="Govers F."/>
            <person name="Grunwald N.J."/>
            <person name="Huang W."/>
            <person name="Ivors K.L."/>
            <person name="Jones R.W."/>
            <person name="Kamoun S."/>
            <person name="Krampis K."/>
            <person name="Lamour K.H."/>
            <person name="Lee M.K."/>
            <person name="McDonald W.H."/>
            <person name="Medina M."/>
            <person name="Meijer H.J."/>
            <person name="Nordberg E.K."/>
            <person name="Maclean D.J."/>
            <person name="Ospina-Giraldo M.D."/>
            <person name="Morris P.F."/>
            <person name="Phuntumart V."/>
            <person name="Putnam N.H."/>
            <person name="Rash S."/>
            <person name="Rose J.K."/>
            <person name="Sakihama Y."/>
            <person name="Salamov A.A."/>
            <person name="Savidor A."/>
            <person name="Scheuring C.F."/>
            <person name="Smith B.M."/>
            <person name="Sobral B.W."/>
            <person name="Terry A."/>
            <person name="Torto-Alalibo T.A."/>
            <person name="Win J."/>
            <person name="Xu Z."/>
            <person name="Zhang H."/>
            <person name="Grigoriev I.V."/>
            <person name="Rokhsar D.S."/>
            <person name="Boore J.L."/>
        </authorList>
    </citation>
    <scope>NUCLEOTIDE SEQUENCE [LARGE SCALE GENOMIC DNA]</scope>
    <source>
        <strain evidence="4">Pr102</strain>
    </source>
</reference>
<evidence type="ECO:0000313" key="4">
    <source>
        <dbReference type="Proteomes" id="UP000005238"/>
    </source>
</evidence>
<feature type="domain" description="DUF6818" evidence="2">
    <location>
        <begin position="287"/>
        <end position="366"/>
    </location>
</feature>
<accession>H3GC50</accession>
<dbReference type="STRING" id="164328.H3GC50"/>
<feature type="region of interest" description="Disordered" evidence="1">
    <location>
        <begin position="385"/>
        <end position="443"/>
    </location>
</feature>
<dbReference type="Pfam" id="PF20681">
    <property type="entry name" value="DUF6818"/>
    <property type="match status" value="1"/>
</dbReference>
<evidence type="ECO:0000259" key="2">
    <source>
        <dbReference type="Pfam" id="PF20681"/>
    </source>
</evidence>
<organism evidence="3 4">
    <name type="scientific">Phytophthora ramorum</name>
    <name type="common">Sudden oak death agent</name>
    <dbReference type="NCBI Taxonomy" id="164328"/>
    <lineage>
        <taxon>Eukaryota</taxon>
        <taxon>Sar</taxon>
        <taxon>Stramenopiles</taxon>
        <taxon>Oomycota</taxon>
        <taxon>Peronosporomycetes</taxon>
        <taxon>Peronosporales</taxon>
        <taxon>Peronosporaceae</taxon>
        <taxon>Phytophthora</taxon>
    </lineage>
</organism>
<dbReference type="OMA" id="HRSEEHR"/>
<sequence length="599" mass="67296">MVHLMHSAVHWKLRCIFDSSSDEENTPPNVSRAQTIKRVELSCSSCESRRAKNAVSSAVDTLHRTLDPERQSNNLRVLARWPSRIAHLREQYNPTGIVFTSVPHFGWCACMSPCRIETCKNALMNIYCNVNCYPHDGLCGNGLLGSSKLCLKRNMRTSSLCVVAAEDMGAGEVLGQYLGELEQERLSVHNRPRNRGYQLMMKTRPESPSHSVQVVINAESMGGMMREVSNGRRTTVVVATTARVRRGEEITVDYGDDLWFMVKLTGSPNYKIAEINRLLMIVEEHLPLGKDEWERVATDYNLGRTRGWVERDLDSLRRKFKTLYSMRKPTGTAEIPQHVLKAKEMKRAIDDRANVVEMDDEADEDQGDDGLADCDDERFVEQDFRFDPNDGILGDRESDSDTLVTRNDAVSVDHHRSEEHRLDGAATCSDPATHASPSTETEDTFNLQLGIEGLGAGAESATSSKAPAARDFKDGSRDAEEARRYSSLQSSSNRLGGTDLYAFRDSVGAKRAGGEDDREASFAKAKRIRAMKTTTALKQRLSDLENSSVNSGSNVFEMMLLFREENERKAEARRLEEDQRRRDELTAREARALADKTHY</sequence>
<dbReference type="EMBL" id="DS565999">
    <property type="status" value="NOT_ANNOTATED_CDS"/>
    <property type="molecule type" value="Genomic_DNA"/>
</dbReference>
<proteinExistence type="predicted"/>
<keyword evidence="4" id="KW-1185">Reference proteome</keyword>
<dbReference type="InterPro" id="IPR046341">
    <property type="entry name" value="SET_dom_sf"/>
</dbReference>
<dbReference type="InterPro" id="IPR049203">
    <property type="entry name" value="DUF6818"/>
</dbReference>
<feature type="region of interest" description="Disordered" evidence="1">
    <location>
        <begin position="456"/>
        <end position="491"/>
    </location>
</feature>
<dbReference type="HOGENOM" id="CLU_015726_0_0_1"/>
<dbReference type="InParanoid" id="H3GC50"/>
<dbReference type="SUPFAM" id="SSF82199">
    <property type="entry name" value="SET domain"/>
    <property type="match status" value="1"/>
</dbReference>
<feature type="compositionally biased region" description="Basic and acidic residues" evidence="1">
    <location>
        <begin position="385"/>
        <end position="399"/>
    </location>
</feature>
<feature type="compositionally biased region" description="Basic and acidic residues" evidence="1">
    <location>
        <begin position="468"/>
        <end position="484"/>
    </location>
</feature>
<dbReference type="Gene3D" id="2.170.270.10">
    <property type="entry name" value="SET domain"/>
    <property type="match status" value="1"/>
</dbReference>
<reference evidence="3" key="2">
    <citation type="submission" date="2015-06" db="UniProtKB">
        <authorList>
            <consortium name="EnsemblProtists"/>
        </authorList>
    </citation>
    <scope>IDENTIFICATION</scope>
    <source>
        <strain evidence="3">Pr102</strain>
    </source>
</reference>
<dbReference type="PANTHER" id="PTHR34409:SF1">
    <property type="entry name" value="MYB-LIKE DOMAIN-CONTAINING PROTEIN"/>
    <property type="match status" value="1"/>
</dbReference>
<dbReference type="EnsemblProtists" id="Phyra72947">
    <property type="protein sequence ID" value="Phyra72947"/>
    <property type="gene ID" value="Phyra72947"/>
</dbReference>
<feature type="compositionally biased region" description="Basic and acidic residues" evidence="1">
    <location>
        <begin position="411"/>
        <end position="423"/>
    </location>
</feature>
<dbReference type="eggNOG" id="ENOG502RRZ3">
    <property type="taxonomic scope" value="Eukaryota"/>
</dbReference>
<evidence type="ECO:0000313" key="3">
    <source>
        <dbReference type="EnsemblProtists" id="Phyra72947"/>
    </source>
</evidence>
<dbReference type="AlphaFoldDB" id="H3GC50"/>
<feature type="region of interest" description="Disordered" evidence="1">
    <location>
        <begin position="570"/>
        <end position="599"/>
    </location>
</feature>
<dbReference type="VEuPathDB" id="FungiDB:KRP22_12293"/>
<dbReference type="PANTHER" id="PTHR34409">
    <property type="entry name" value="SET DOMAIN-CONTAINING PROTEIN"/>
    <property type="match status" value="1"/>
</dbReference>
<evidence type="ECO:0000256" key="1">
    <source>
        <dbReference type="SAM" id="MobiDB-lite"/>
    </source>
</evidence>
<name>H3GC50_PHYRM</name>